<feature type="transmembrane region" description="Helical" evidence="5">
    <location>
        <begin position="20"/>
        <end position="38"/>
    </location>
</feature>
<accession>A0A2S9XD87</accession>
<keyword evidence="3 5" id="KW-1133">Transmembrane helix</keyword>
<dbReference type="EMBL" id="PVNK01000269">
    <property type="protein sequence ID" value="PRP90730.1"/>
    <property type="molecule type" value="Genomic_DNA"/>
</dbReference>
<evidence type="ECO:0000256" key="1">
    <source>
        <dbReference type="ARBA" id="ARBA00004141"/>
    </source>
</evidence>
<evidence type="ECO:0000313" key="7">
    <source>
        <dbReference type="EMBL" id="PRP90730.1"/>
    </source>
</evidence>
<evidence type="ECO:0000313" key="8">
    <source>
        <dbReference type="Proteomes" id="UP000237968"/>
    </source>
</evidence>
<feature type="transmembrane region" description="Helical" evidence="5">
    <location>
        <begin position="128"/>
        <end position="145"/>
    </location>
</feature>
<dbReference type="UniPathway" id="UPA00895"/>
<protein>
    <submittedName>
        <fullName evidence="7">Methylamine utilization protein MauE</fullName>
    </submittedName>
</protein>
<evidence type="ECO:0000256" key="3">
    <source>
        <dbReference type="ARBA" id="ARBA00022989"/>
    </source>
</evidence>
<evidence type="ECO:0000256" key="2">
    <source>
        <dbReference type="ARBA" id="ARBA00022692"/>
    </source>
</evidence>
<sequence length="151" mass="15892">MSASNETTPTPKWMLAAGWAGRLIASSVFIYAAVIKILDPAAFAEDIANYQAFPHWTWNLAAAVVPIAELLGALAVLTGFKRRAGTLVLGSLTLAFIGLILSVIVRGIDLNCGCFGEAAEASAVGWPLLLRDLGLLVAIGAAYLPPERRDA</sequence>
<proteinExistence type="predicted"/>
<organism evidence="7 8">
    <name type="scientific">Enhygromyxa salina</name>
    <dbReference type="NCBI Taxonomy" id="215803"/>
    <lineage>
        <taxon>Bacteria</taxon>
        <taxon>Pseudomonadati</taxon>
        <taxon>Myxococcota</taxon>
        <taxon>Polyangia</taxon>
        <taxon>Nannocystales</taxon>
        <taxon>Nannocystaceae</taxon>
        <taxon>Enhygromyxa</taxon>
    </lineage>
</organism>
<dbReference type="Proteomes" id="UP000237968">
    <property type="component" value="Unassembled WGS sequence"/>
</dbReference>
<evidence type="ECO:0000256" key="4">
    <source>
        <dbReference type="ARBA" id="ARBA00023136"/>
    </source>
</evidence>
<dbReference type="AlphaFoldDB" id="A0A2S9XD87"/>
<gene>
    <name evidence="7" type="ORF">ENSA5_61640</name>
</gene>
<dbReference type="OrthoDB" id="9809646at2"/>
<evidence type="ECO:0000256" key="5">
    <source>
        <dbReference type="SAM" id="Phobius"/>
    </source>
</evidence>
<comment type="subcellular location">
    <subcellularLocation>
        <location evidence="1">Membrane</location>
        <topology evidence="1">Multi-pass membrane protein</topology>
    </subcellularLocation>
</comment>
<dbReference type="GO" id="GO:0016020">
    <property type="term" value="C:membrane"/>
    <property type="evidence" value="ECO:0007669"/>
    <property type="project" value="UniProtKB-SubCell"/>
</dbReference>
<feature type="transmembrane region" description="Helical" evidence="5">
    <location>
        <begin position="87"/>
        <end position="108"/>
    </location>
</feature>
<keyword evidence="2 5" id="KW-0812">Transmembrane</keyword>
<dbReference type="InterPro" id="IPR009908">
    <property type="entry name" value="Methylamine_util_MauE"/>
</dbReference>
<feature type="transmembrane region" description="Helical" evidence="5">
    <location>
        <begin position="58"/>
        <end position="80"/>
    </location>
</feature>
<evidence type="ECO:0000259" key="6">
    <source>
        <dbReference type="Pfam" id="PF07291"/>
    </source>
</evidence>
<dbReference type="RefSeq" id="WP_106395347.1">
    <property type="nucleotide sequence ID" value="NZ_PVNK01000269.1"/>
</dbReference>
<keyword evidence="4 5" id="KW-0472">Membrane</keyword>
<reference evidence="7 8" key="1">
    <citation type="submission" date="2018-03" db="EMBL/GenBank/DDBJ databases">
        <title>Draft Genome Sequences of the Obligatory Marine Myxobacteria Enhygromyxa salina SWB005.</title>
        <authorList>
            <person name="Poehlein A."/>
            <person name="Moghaddam J.A."/>
            <person name="Harms H."/>
            <person name="Alanjari M."/>
            <person name="Koenig G.M."/>
            <person name="Daniel R."/>
            <person name="Schaeberle T.F."/>
        </authorList>
    </citation>
    <scope>NUCLEOTIDE SEQUENCE [LARGE SCALE GENOMIC DNA]</scope>
    <source>
        <strain evidence="7 8">SWB005</strain>
    </source>
</reference>
<dbReference type="GO" id="GO:0030416">
    <property type="term" value="P:methylamine metabolic process"/>
    <property type="evidence" value="ECO:0007669"/>
    <property type="project" value="InterPro"/>
</dbReference>
<keyword evidence="8" id="KW-1185">Reference proteome</keyword>
<dbReference type="Pfam" id="PF07291">
    <property type="entry name" value="MauE"/>
    <property type="match status" value="1"/>
</dbReference>
<comment type="caution">
    <text evidence="7">The sequence shown here is derived from an EMBL/GenBank/DDBJ whole genome shotgun (WGS) entry which is preliminary data.</text>
</comment>
<feature type="domain" description="Methylamine utilisation protein MauE" evidence="6">
    <location>
        <begin position="17"/>
        <end position="143"/>
    </location>
</feature>
<name>A0A2S9XD87_9BACT</name>